<dbReference type="Pfam" id="PF00027">
    <property type="entry name" value="cNMP_binding"/>
    <property type="match status" value="1"/>
</dbReference>
<dbReference type="InterPro" id="IPR000595">
    <property type="entry name" value="cNMP-bd_dom"/>
</dbReference>
<accession>A0A7W4VQS0</accession>
<dbReference type="Pfam" id="PF13545">
    <property type="entry name" value="HTH_Crp_2"/>
    <property type="match status" value="1"/>
</dbReference>
<comment type="caution">
    <text evidence="5">The sequence shown here is derived from an EMBL/GenBank/DDBJ whole genome shotgun (WGS) entry which is preliminary data.</text>
</comment>
<reference evidence="5 6" key="1">
    <citation type="submission" date="2020-08" db="EMBL/GenBank/DDBJ databases">
        <title>The Agave Microbiome: Exploring the role of microbial communities in plant adaptations to desert environments.</title>
        <authorList>
            <person name="Partida-Martinez L.P."/>
        </authorList>
    </citation>
    <scope>NUCLEOTIDE SEQUENCE [LARGE SCALE GENOMIC DNA]</scope>
    <source>
        <strain evidence="5 6">AT3.9</strain>
    </source>
</reference>
<evidence type="ECO:0000256" key="1">
    <source>
        <dbReference type="ARBA" id="ARBA00023015"/>
    </source>
</evidence>
<dbReference type="InterPro" id="IPR036388">
    <property type="entry name" value="WH-like_DNA-bd_sf"/>
</dbReference>
<keyword evidence="1" id="KW-0805">Transcription regulation</keyword>
<keyword evidence="6" id="KW-1185">Reference proteome</keyword>
<dbReference type="RefSeq" id="WP_183454474.1">
    <property type="nucleotide sequence ID" value="NZ_JACHWB010000011.1"/>
</dbReference>
<feature type="domain" description="HTH crp-type" evidence="4">
    <location>
        <begin position="155"/>
        <end position="229"/>
    </location>
</feature>
<dbReference type="InterPro" id="IPR014710">
    <property type="entry name" value="RmlC-like_jellyroll"/>
</dbReference>
<organism evidence="5 6">
    <name type="scientific">Microvirga lupini</name>
    <dbReference type="NCBI Taxonomy" id="420324"/>
    <lineage>
        <taxon>Bacteria</taxon>
        <taxon>Pseudomonadati</taxon>
        <taxon>Pseudomonadota</taxon>
        <taxon>Alphaproteobacteria</taxon>
        <taxon>Hyphomicrobiales</taxon>
        <taxon>Methylobacteriaceae</taxon>
        <taxon>Microvirga</taxon>
    </lineage>
</organism>
<evidence type="ECO:0000259" key="4">
    <source>
        <dbReference type="PROSITE" id="PS51063"/>
    </source>
</evidence>
<dbReference type="CDD" id="cd00038">
    <property type="entry name" value="CAP_ED"/>
    <property type="match status" value="1"/>
</dbReference>
<dbReference type="Proteomes" id="UP000532010">
    <property type="component" value="Unassembled WGS sequence"/>
</dbReference>
<dbReference type="Gene3D" id="1.10.10.10">
    <property type="entry name" value="Winged helix-like DNA-binding domain superfamily/Winged helix DNA-binding domain"/>
    <property type="match status" value="1"/>
</dbReference>
<name>A0A7W4VQS0_9HYPH</name>
<dbReference type="SMART" id="SM00419">
    <property type="entry name" value="HTH_CRP"/>
    <property type="match status" value="1"/>
</dbReference>
<proteinExistence type="predicted"/>
<dbReference type="Gene3D" id="2.60.120.10">
    <property type="entry name" value="Jelly Rolls"/>
    <property type="match status" value="1"/>
</dbReference>
<protein>
    <submittedName>
        <fullName evidence="5">CRP-like cAMP-binding protein</fullName>
    </submittedName>
</protein>
<sequence>MINTALHEQAWSHPLLCKLGSIADLSDEEKQAILDLPVSVKVVEADIDIVQDGDRPSDCVLVLSGFVCRYKILPDGKRQIMGFYIPGDIPDLQSLQLDVMDNSVGALVRSSVALIPHRSLREMLRRFPNLNDILWRDTLIDAAMFREWMIGLGRRSAYQRIAHLLCELQVRLQTVGLAKVNGCELPITQNEFGDALGLSTVHVNRVLQDLRRDGLIVLRGSMLEIPDWEALQAVGEFDPTYLHLKK</sequence>
<dbReference type="InterPro" id="IPR036390">
    <property type="entry name" value="WH_DNA-bd_sf"/>
</dbReference>
<keyword evidence="3" id="KW-0804">Transcription</keyword>
<dbReference type="SUPFAM" id="SSF46785">
    <property type="entry name" value="Winged helix' DNA-binding domain"/>
    <property type="match status" value="1"/>
</dbReference>
<dbReference type="InterPro" id="IPR018490">
    <property type="entry name" value="cNMP-bd_dom_sf"/>
</dbReference>
<dbReference type="EMBL" id="JACHWB010000011">
    <property type="protein sequence ID" value="MBB3021537.1"/>
    <property type="molecule type" value="Genomic_DNA"/>
</dbReference>
<evidence type="ECO:0000256" key="2">
    <source>
        <dbReference type="ARBA" id="ARBA00023125"/>
    </source>
</evidence>
<dbReference type="SUPFAM" id="SSF51206">
    <property type="entry name" value="cAMP-binding domain-like"/>
    <property type="match status" value="1"/>
</dbReference>
<dbReference type="GO" id="GO:0006355">
    <property type="term" value="P:regulation of DNA-templated transcription"/>
    <property type="evidence" value="ECO:0007669"/>
    <property type="project" value="InterPro"/>
</dbReference>
<dbReference type="PROSITE" id="PS51063">
    <property type="entry name" value="HTH_CRP_2"/>
    <property type="match status" value="1"/>
</dbReference>
<gene>
    <name evidence="5" type="ORF">FHR70_004638</name>
</gene>
<keyword evidence="2" id="KW-0238">DNA-binding</keyword>
<evidence type="ECO:0000256" key="3">
    <source>
        <dbReference type="ARBA" id="ARBA00023163"/>
    </source>
</evidence>
<evidence type="ECO:0000313" key="6">
    <source>
        <dbReference type="Proteomes" id="UP000532010"/>
    </source>
</evidence>
<dbReference type="InterPro" id="IPR012318">
    <property type="entry name" value="HTH_CRP"/>
</dbReference>
<evidence type="ECO:0000313" key="5">
    <source>
        <dbReference type="EMBL" id="MBB3021537.1"/>
    </source>
</evidence>
<dbReference type="GO" id="GO:0003677">
    <property type="term" value="F:DNA binding"/>
    <property type="evidence" value="ECO:0007669"/>
    <property type="project" value="UniProtKB-KW"/>
</dbReference>
<dbReference type="AlphaFoldDB" id="A0A7W4VQS0"/>